<evidence type="ECO:0000256" key="2">
    <source>
        <dbReference type="ARBA" id="ARBA00004496"/>
    </source>
</evidence>
<evidence type="ECO:0000256" key="5">
    <source>
        <dbReference type="ARBA" id="ARBA00022448"/>
    </source>
</evidence>
<evidence type="ECO:0000256" key="9">
    <source>
        <dbReference type="ARBA" id="ARBA00023242"/>
    </source>
</evidence>
<keyword evidence="7" id="KW-0694">RNA-binding</keyword>
<comment type="subcellular location">
    <subcellularLocation>
        <location evidence="2">Cytoplasm</location>
    </subcellularLocation>
    <subcellularLocation>
        <location evidence="1">Nucleus</location>
    </subcellularLocation>
</comment>
<evidence type="ECO:0000256" key="4">
    <source>
        <dbReference type="ARBA" id="ARBA00016856"/>
    </source>
</evidence>
<evidence type="ECO:0000256" key="8">
    <source>
        <dbReference type="ARBA" id="ARBA00022927"/>
    </source>
</evidence>
<dbReference type="GO" id="GO:0003723">
    <property type="term" value="F:RNA binding"/>
    <property type="evidence" value="ECO:0007669"/>
    <property type="project" value="UniProtKB-KW"/>
</dbReference>
<dbReference type="GO" id="GO:0005737">
    <property type="term" value="C:cytoplasm"/>
    <property type="evidence" value="ECO:0007669"/>
    <property type="project" value="UniProtKB-SubCell"/>
</dbReference>
<dbReference type="PANTHER" id="PTHR13135">
    <property type="entry name" value="CYTOSOLIC RESINIFERATOXIN BINDING PROTEIN RBP-26"/>
    <property type="match status" value="1"/>
</dbReference>
<keyword evidence="9" id="KW-0539">Nucleus</keyword>
<dbReference type="EMBL" id="JAODUP010000147">
    <property type="protein sequence ID" value="KAK2159762.1"/>
    <property type="molecule type" value="Genomic_DNA"/>
</dbReference>
<keyword evidence="14" id="KW-1185">Reference proteome</keyword>
<comment type="similarity">
    <text evidence="3">Belongs to the PHAX family.</text>
</comment>
<dbReference type="Pfam" id="PF10258">
    <property type="entry name" value="PHAX_RNA-bd"/>
    <property type="match status" value="1"/>
</dbReference>
<dbReference type="InterPro" id="IPR038092">
    <property type="entry name" value="PHAX_RNA-binding_sf"/>
</dbReference>
<protein>
    <recommendedName>
        <fullName evidence="4">Phosphorylated adapter RNA export protein</fullName>
    </recommendedName>
    <alternativeName>
        <fullName evidence="10">RNA U small nuclear RNA export adapter protein</fullName>
    </alternativeName>
</protein>
<name>A0AAD9JUV6_9ANNE</name>
<evidence type="ECO:0000256" key="1">
    <source>
        <dbReference type="ARBA" id="ARBA00004123"/>
    </source>
</evidence>
<keyword evidence="8" id="KW-0653">Protein transport</keyword>
<sequence length="441" mass="49330">MSASGTCLEEGEIADSGESENENVPKMEMFRDRKKVDQLFQSATSYRTVHNTCGDSSSDSSDDDEQEFNTSPIKAKRGRKHFSSTDDNHTDLAGNEGFLKASQQFQRKQNQELWNKVALEQTIDESIRKVNTIEKDSGDECEDRGVESYNYKCKAELEAGNARETVDYGDEDMFGDSELEEADGDLDGCAEASAEANICDIESFGVDSVRNKPALHELHGLGAVQMHTSRKRTIKDRLSRKQTSNMTESGERKSVRDRLGTRRPGVGHKFSRKATFNFHCKESDEPNIVTSALVEALGEPHYQMELFQRVVNTIGVKKAIELYYATENIEENGGMLVQNGDRRRSPGGVFLQVVKNESTKDMIKSMFPFQKLKKKPRKKQNKNLPNELSSSSPGEKELPSKAEVLLGLEKRKVAMDLGQSGDDDLDLDQAEVGIEIDFPDD</sequence>
<dbReference type="AlphaFoldDB" id="A0AAD9JUV6"/>
<evidence type="ECO:0000256" key="11">
    <source>
        <dbReference type="SAM" id="MobiDB-lite"/>
    </source>
</evidence>
<evidence type="ECO:0000256" key="3">
    <source>
        <dbReference type="ARBA" id="ARBA00006094"/>
    </source>
</evidence>
<evidence type="ECO:0000313" key="13">
    <source>
        <dbReference type="EMBL" id="KAK2159762.1"/>
    </source>
</evidence>
<dbReference type="Proteomes" id="UP001208570">
    <property type="component" value="Unassembled WGS sequence"/>
</dbReference>
<gene>
    <name evidence="13" type="ORF">LSH36_147g09022</name>
</gene>
<feature type="compositionally biased region" description="Basic and acidic residues" evidence="11">
    <location>
        <begin position="249"/>
        <end position="260"/>
    </location>
</feature>
<feature type="region of interest" description="Disordered" evidence="11">
    <location>
        <begin position="47"/>
        <end position="94"/>
    </location>
</feature>
<dbReference type="GO" id="GO:0005634">
    <property type="term" value="C:nucleus"/>
    <property type="evidence" value="ECO:0007669"/>
    <property type="project" value="UniProtKB-SubCell"/>
</dbReference>
<evidence type="ECO:0000256" key="10">
    <source>
        <dbReference type="ARBA" id="ARBA00030834"/>
    </source>
</evidence>
<feature type="region of interest" description="Disordered" evidence="11">
    <location>
        <begin position="1"/>
        <end position="30"/>
    </location>
</feature>
<evidence type="ECO:0000259" key="12">
    <source>
        <dbReference type="Pfam" id="PF10258"/>
    </source>
</evidence>
<proteinExistence type="inferred from homology"/>
<evidence type="ECO:0000313" key="14">
    <source>
        <dbReference type="Proteomes" id="UP001208570"/>
    </source>
</evidence>
<feature type="compositionally biased region" description="Basic residues" evidence="11">
    <location>
        <begin position="371"/>
        <end position="381"/>
    </location>
</feature>
<organism evidence="13 14">
    <name type="scientific">Paralvinella palmiformis</name>
    <dbReference type="NCBI Taxonomy" id="53620"/>
    <lineage>
        <taxon>Eukaryota</taxon>
        <taxon>Metazoa</taxon>
        <taxon>Spiralia</taxon>
        <taxon>Lophotrochozoa</taxon>
        <taxon>Annelida</taxon>
        <taxon>Polychaeta</taxon>
        <taxon>Sedentaria</taxon>
        <taxon>Canalipalpata</taxon>
        <taxon>Terebellida</taxon>
        <taxon>Terebelliformia</taxon>
        <taxon>Alvinellidae</taxon>
        <taxon>Paralvinella</taxon>
    </lineage>
</organism>
<dbReference type="PANTHER" id="PTHR13135:SF0">
    <property type="entry name" value="PHOSPHORYLATED ADAPTER RNA EXPORT PROTEIN"/>
    <property type="match status" value="1"/>
</dbReference>
<evidence type="ECO:0000256" key="6">
    <source>
        <dbReference type="ARBA" id="ARBA00022490"/>
    </source>
</evidence>
<feature type="region of interest" description="Disordered" evidence="11">
    <location>
        <begin position="417"/>
        <end position="441"/>
    </location>
</feature>
<comment type="caution">
    <text evidence="13">The sequence shown here is derived from an EMBL/GenBank/DDBJ whole genome shotgun (WGS) entry which is preliminary data.</text>
</comment>
<keyword evidence="6" id="KW-0963">Cytoplasm</keyword>
<accession>A0AAD9JUV6</accession>
<keyword evidence="5" id="KW-0813">Transport</keyword>
<feature type="compositionally biased region" description="Acidic residues" evidence="11">
    <location>
        <begin position="9"/>
        <end position="21"/>
    </location>
</feature>
<dbReference type="GO" id="GO:0006408">
    <property type="term" value="P:snRNA export from nucleus"/>
    <property type="evidence" value="ECO:0007669"/>
    <property type="project" value="InterPro"/>
</dbReference>
<dbReference type="GO" id="GO:0015031">
    <property type="term" value="P:protein transport"/>
    <property type="evidence" value="ECO:0007669"/>
    <property type="project" value="UniProtKB-KW"/>
</dbReference>
<feature type="domain" description="Phosphorylated adapter RNA export protein RNA-binding" evidence="12">
    <location>
        <begin position="291"/>
        <end position="367"/>
    </location>
</feature>
<dbReference type="InterPro" id="IPR039047">
    <property type="entry name" value="PHAX"/>
</dbReference>
<dbReference type="InterPro" id="IPR019385">
    <property type="entry name" value="PHAX_RNA-binding_domain"/>
</dbReference>
<feature type="region of interest" description="Disordered" evidence="11">
    <location>
        <begin position="371"/>
        <end position="402"/>
    </location>
</feature>
<reference evidence="13" key="1">
    <citation type="journal article" date="2023" name="Mol. Biol. Evol.">
        <title>Third-Generation Sequencing Reveals the Adaptive Role of the Epigenome in Three Deep-Sea Polychaetes.</title>
        <authorList>
            <person name="Perez M."/>
            <person name="Aroh O."/>
            <person name="Sun Y."/>
            <person name="Lan Y."/>
            <person name="Juniper S.K."/>
            <person name="Young C.R."/>
            <person name="Angers B."/>
            <person name="Qian P.Y."/>
        </authorList>
    </citation>
    <scope>NUCLEOTIDE SEQUENCE</scope>
    <source>
        <strain evidence="13">P08H-3</strain>
    </source>
</reference>
<evidence type="ECO:0000256" key="7">
    <source>
        <dbReference type="ARBA" id="ARBA00022884"/>
    </source>
</evidence>
<feature type="region of interest" description="Disordered" evidence="11">
    <location>
        <begin position="236"/>
        <end position="266"/>
    </location>
</feature>
<dbReference type="Gene3D" id="1.10.10.1440">
    <property type="entry name" value="PHAX RNA-binding domain"/>
    <property type="match status" value="1"/>
</dbReference>